<dbReference type="Pfam" id="PF02739">
    <property type="entry name" value="5_3_exonuc_N"/>
    <property type="match status" value="1"/>
</dbReference>
<dbReference type="PANTHER" id="PTHR42646:SF2">
    <property type="entry name" value="5'-3' EXONUCLEASE FAMILY PROTEIN"/>
    <property type="match status" value="1"/>
</dbReference>
<name>A0A419SL70_9BACL</name>
<dbReference type="SMART" id="SM00475">
    <property type="entry name" value="53EXOc"/>
    <property type="match status" value="1"/>
</dbReference>
<dbReference type="GO" id="GO:0017108">
    <property type="term" value="F:5'-flap endonuclease activity"/>
    <property type="evidence" value="ECO:0007669"/>
    <property type="project" value="InterPro"/>
</dbReference>
<comment type="caution">
    <text evidence="7">The sequence shown here is derived from an EMBL/GenBank/DDBJ whole genome shotgun (WGS) entry which is preliminary data.</text>
</comment>
<dbReference type="InterPro" id="IPR020046">
    <property type="entry name" value="5-3_exonucl_a-hlix_arch_N"/>
</dbReference>
<dbReference type="InterPro" id="IPR029060">
    <property type="entry name" value="PIN-like_dom_sf"/>
</dbReference>
<keyword evidence="8" id="KW-1185">Reference proteome</keyword>
<dbReference type="GO" id="GO:0008409">
    <property type="term" value="F:5'-3' exonuclease activity"/>
    <property type="evidence" value="ECO:0007669"/>
    <property type="project" value="InterPro"/>
</dbReference>
<dbReference type="CDD" id="cd09859">
    <property type="entry name" value="PIN_53EXO"/>
    <property type="match status" value="1"/>
</dbReference>
<evidence type="ECO:0000259" key="6">
    <source>
        <dbReference type="SMART" id="SM00475"/>
    </source>
</evidence>
<evidence type="ECO:0000256" key="5">
    <source>
        <dbReference type="ARBA" id="ARBA00050026"/>
    </source>
</evidence>
<keyword evidence="7" id="KW-0269">Exonuclease</keyword>
<dbReference type="InterPro" id="IPR036279">
    <property type="entry name" value="5-3_exonuclease_C_sf"/>
</dbReference>
<dbReference type="OrthoDB" id="9806424at2"/>
<dbReference type="SMART" id="SM00279">
    <property type="entry name" value="HhH2"/>
    <property type="match status" value="1"/>
</dbReference>
<dbReference type="InterPro" id="IPR002421">
    <property type="entry name" value="5-3_exonuclease"/>
</dbReference>
<evidence type="ECO:0000256" key="4">
    <source>
        <dbReference type="ARBA" id="ARBA00049957"/>
    </source>
</evidence>
<dbReference type="Gene3D" id="3.40.50.1010">
    <property type="entry name" value="5'-nuclease"/>
    <property type="match status" value="1"/>
</dbReference>
<dbReference type="SUPFAM" id="SSF47807">
    <property type="entry name" value="5' to 3' exonuclease, C-terminal subdomain"/>
    <property type="match status" value="1"/>
</dbReference>
<evidence type="ECO:0000313" key="7">
    <source>
        <dbReference type="EMBL" id="RKD24676.1"/>
    </source>
</evidence>
<evidence type="ECO:0000256" key="2">
    <source>
        <dbReference type="ARBA" id="ARBA00022801"/>
    </source>
</evidence>
<dbReference type="EMBL" id="MCHY01000008">
    <property type="protein sequence ID" value="RKD24676.1"/>
    <property type="molecule type" value="Genomic_DNA"/>
</dbReference>
<dbReference type="Gene3D" id="1.10.150.20">
    <property type="entry name" value="5' to 3' exonuclease, C-terminal subdomain"/>
    <property type="match status" value="1"/>
</dbReference>
<evidence type="ECO:0000256" key="3">
    <source>
        <dbReference type="ARBA" id="ARBA00023125"/>
    </source>
</evidence>
<comment type="function">
    <text evidence="4">5'-3' exonuclease acting preferentially on double-stranded DNA.</text>
</comment>
<keyword evidence="2" id="KW-0378">Hydrolase</keyword>
<dbReference type="InterPro" id="IPR020045">
    <property type="entry name" value="DNA_polI_H3TH"/>
</dbReference>
<dbReference type="AlphaFoldDB" id="A0A419SL70"/>
<dbReference type="InterPro" id="IPR038969">
    <property type="entry name" value="FEN"/>
</dbReference>
<proteinExistence type="predicted"/>
<dbReference type="SUPFAM" id="SSF88723">
    <property type="entry name" value="PIN domain-like"/>
    <property type="match status" value="1"/>
</dbReference>
<dbReference type="Pfam" id="PF01367">
    <property type="entry name" value="5_3_exonuc"/>
    <property type="match status" value="1"/>
</dbReference>
<reference evidence="7 8" key="1">
    <citation type="submission" date="2016-08" db="EMBL/GenBank/DDBJ databases">
        <title>Novel Firmicute Genomes.</title>
        <authorList>
            <person name="Poppleton D.I."/>
            <person name="Gribaldo S."/>
        </authorList>
    </citation>
    <scope>NUCLEOTIDE SEQUENCE [LARGE SCALE GENOMIC DNA]</scope>
    <source>
        <strain evidence="7 8">RAOx-1</strain>
    </source>
</reference>
<accession>A0A419SL70</accession>
<dbReference type="InterPro" id="IPR008918">
    <property type="entry name" value="HhH2"/>
</dbReference>
<protein>
    <recommendedName>
        <fullName evidence="5">5'-3' exonuclease</fullName>
    </recommendedName>
</protein>
<gene>
    <name evidence="7" type="ORF">BEP19_06635</name>
</gene>
<organism evidence="7 8">
    <name type="scientific">Ammoniphilus oxalaticus</name>
    <dbReference type="NCBI Taxonomy" id="66863"/>
    <lineage>
        <taxon>Bacteria</taxon>
        <taxon>Bacillati</taxon>
        <taxon>Bacillota</taxon>
        <taxon>Bacilli</taxon>
        <taxon>Bacillales</taxon>
        <taxon>Paenibacillaceae</taxon>
        <taxon>Aneurinibacillus group</taxon>
        <taxon>Ammoniphilus</taxon>
    </lineage>
</organism>
<dbReference type="GO" id="GO:0033567">
    <property type="term" value="P:DNA replication, Okazaki fragment processing"/>
    <property type="evidence" value="ECO:0007669"/>
    <property type="project" value="InterPro"/>
</dbReference>
<sequence>MLVDGMSLLFRGYYAMPSRRTSAGIPINAIYQWIRYFHDAFQAFQPTHVVCCWDMGSKTFRTKLYDLYKANRGEPPEDLIPQFELIKEVVQDSFEIPNVGVVGYEADDVIGTLSTKYSEVMDVLILTGDHDNLQLLNERVKVAIMKRGMGNYKVYCPDELNVEKGISPTQLIDVKAFMGDSSDNIPGVKGIGEVGALRLIKQYHDLQGVLENLDALTPAMRKKIEGDLEMLHLSKDLVTIRCDVPLEHQMEDSFWKLNREKMKNKFRELELGGLEDIF</sequence>
<feature type="domain" description="5'-3' exonuclease" evidence="6">
    <location>
        <begin position="1"/>
        <end position="256"/>
    </location>
</feature>
<dbReference type="Proteomes" id="UP000284219">
    <property type="component" value="Unassembled WGS sequence"/>
</dbReference>
<evidence type="ECO:0000256" key="1">
    <source>
        <dbReference type="ARBA" id="ARBA00022722"/>
    </source>
</evidence>
<evidence type="ECO:0000313" key="8">
    <source>
        <dbReference type="Proteomes" id="UP000284219"/>
    </source>
</evidence>
<dbReference type="GO" id="GO:0003677">
    <property type="term" value="F:DNA binding"/>
    <property type="evidence" value="ECO:0007669"/>
    <property type="project" value="UniProtKB-KW"/>
</dbReference>
<dbReference type="PANTHER" id="PTHR42646">
    <property type="entry name" value="FLAP ENDONUCLEASE XNI"/>
    <property type="match status" value="1"/>
</dbReference>
<dbReference type="RefSeq" id="WP_120189967.1">
    <property type="nucleotide sequence ID" value="NZ_MCHY01000008.1"/>
</dbReference>
<dbReference type="FunFam" id="1.10.150.20:FF:000003">
    <property type="entry name" value="DNA polymerase I"/>
    <property type="match status" value="1"/>
</dbReference>
<keyword evidence="1" id="KW-0540">Nuclease</keyword>
<dbReference type="CDD" id="cd09898">
    <property type="entry name" value="H3TH_53EXO"/>
    <property type="match status" value="1"/>
</dbReference>
<keyword evidence="3" id="KW-0238">DNA-binding</keyword>